<dbReference type="InterPro" id="IPR014710">
    <property type="entry name" value="RmlC-like_jellyroll"/>
</dbReference>
<dbReference type="InterPro" id="IPR050397">
    <property type="entry name" value="Env_Response_Regulators"/>
</dbReference>
<evidence type="ECO:0000259" key="5">
    <source>
        <dbReference type="PROSITE" id="PS51063"/>
    </source>
</evidence>
<dbReference type="SMART" id="SM00100">
    <property type="entry name" value="cNMP"/>
    <property type="match status" value="1"/>
</dbReference>
<dbReference type="SUPFAM" id="SSF51206">
    <property type="entry name" value="cAMP-binding domain-like"/>
    <property type="match status" value="1"/>
</dbReference>
<dbReference type="Pfam" id="PF13545">
    <property type="entry name" value="HTH_Crp_2"/>
    <property type="match status" value="1"/>
</dbReference>
<reference evidence="6 7" key="1">
    <citation type="submission" date="2021-07" db="EMBL/GenBank/DDBJ databases">
        <title>Alteriqipengyuania abyssalis NZ-12B nov, sp.nov isolated from deep sea sponge in pacific ocean.</title>
        <authorList>
            <person name="Tareen S."/>
            <person name="Wink J."/>
        </authorList>
    </citation>
    <scope>NUCLEOTIDE SEQUENCE [LARGE SCALE GENOMIC DNA]</scope>
    <source>
        <strain evidence="6 7">NZ-12B</strain>
    </source>
</reference>
<dbReference type="PROSITE" id="PS00042">
    <property type="entry name" value="HTH_CRP_1"/>
    <property type="match status" value="1"/>
</dbReference>
<keyword evidence="7" id="KW-1185">Reference proteome</keyword>
<name>A0ABS7PE43_9SPHN</name>
<dbReference type="Gene3D" id="2.60.120.10">
    <property type="entry name" value="Jelly Rolls"/>
    <property type="match status" value="1"/>
</dbReference>
<dbReference type="InterPro" id="IPR036388">
    <property type="entry name" value="WH-like_DNA-bd_sf"/>
</dbReference>
<keyword evidence="2" id="KW-0238">DNA-binding</keyword>
<dbReference type="PANTHER" id="PTHR24567:SF75">
    <property type="entry name" value="FUMARATE AND NITRATE REDUCTION REGULATORY PROTEIN"/>
    <property type="match status" value="1"/>
</dbReference>
<dbReference type="SMART" id="SM00419">
    <property type="entry name" value="HTH_CRP"/>
    <property type="match status" value="1"/>
</dbReference>
<dbReference type="SUPFAM" id="SSF46785">
    <property type="entry name" value="Winged helix' DNA-binding domain"/>
    <property type="match status" value="1"/>
</dbReference>
<dbReference type="CDD" id="cd00092">
    <property type="entry name" value="HTH_CRP"/>
    <property type="match status" value="1"/>
</dbReference>
<evidence type="ECO:0000256" key="3">
    <source>
        <dbReference type="ARBA" id="ARBA00023163"/>
    </source>
</evidence>
<dbReference type="RefSeq" id="WP_222824862.1">
    <property type="nucleotide sequence ID" value="NZ_JAHWXP010000002.1"/>
</dbReference>
<keyword evidence="3" id="KW-0804">Transcription</keyword>
<accession>A0ABS7PE43</accession>
<evidence type="ECO:0000256" key="2">
    <source>
        <dbReference type="ARBA" id="ARBA00023125"/>
    </source>
</evidence>
<evidence type="ECO:0000313" key="6">
    <source>
        <dbReference type="EMBL" id="MBY8337352.1"/>
    </source>
</evidence>
<evidence type="ECO:0000256" key="1">
    <source>
        <dbReference type="ARBA" id="ARBA00023015"/>
    </source>
</evidence>
<protein>
    <submittedName>
        <fullName evidence="6">Crp/Fnr family transcriptional regulator</fullName>
    </submittedName>
</protein>
<organism evidence="6 7">
    <name type="scientific">Alteriqipengyuania abyssalis</name>
    <dbReference type="NCBI Taxonomy" id="2860200"/>
    <lineage>
        <taxon>Bacteria</taxon>
        <taxon>Pseudomonadati</taxon>
        <taxon>Pseudomonadota</taxon>
        <taxon>Alphaproteobacteria</taxon>
        <taxon>Sphingomonadales</taxon>
        <taxon>Erythrobacteraceae</taxon>
        <taxon>Alteriqipengyuania</taxon>
    </lineage>
</organism>
<dbReference type="PROSITE" id="PS51063">
    <property type="entry name" value="HTH_CRP_2"/>
    <property type="match status" value="1"/>
</dbReference>
<dbReference type="PANTHER" id="PTHR24567">
    <property type="entry name" value="CRP FAMILY TRANSCRIPTIONAL REGULATORY PROTEIN"/>
    <property type="match status" value="1"/>
</dbReference>
<dbReference type="CDD" id="cd00038">
    <property type="entry name" value="CAP_ED"/>
    <property type="match status" value="1"/>
</dbReference>
<dbReference type="Gene3D" id="1.10.10.10">
    <property type="entry name" value="Winged helix-like DNA-binding domain superfamily/Winged helix DNA-binding domain"/>
    <property type="match status" value="1"/>
</dbReference>
<dbReference type="InterPro" id="IPR012318">
    <property type="entry name" value="HTH_CRP"/>
</dbReference>
<dbReference type="Pfam" id="PF00027">
    <property type="entry name" value="cNMP_binding"/>
    <property type="match status" value="1"/>
</dbReference>
<evidence type="ECO:0000313" key="7">
    <source>
        <dbReference type="Proteomes" id="UP000759298"/>
    </source>
</evidence>
<dbReference type="InterPro" id="IPR018490">
    <property type="entry name" value="cNMP-bd_dom_sf"/>
</dbReference>
<comment type="caution">
    <text evidence="6">The sequence shown here is derived from an EMBL/GenBank/DDBJ whole genome shotgun (WGS) entry which is preliminary data.</text>
</comment>
<evidence type="ECO:0000259" key="4">
    <source>
        <dbReference type="PROSITE" id="PS50042"/>
    </source>
</evidence>
<proteinExistence type="predicted"/>
<dbReference type="InterPro" id="IPR036390">
    <property type="entry name" value="WH_DNA-bd_sf"/>
</dbReference>
<dbReference type="PRINTS" id="PR00034">
    <property type="entry name" value="HTHCRP"/>
</dbReference>
<gene>
    <name evidence="6" type="ORF">KYN89_09835</name>
</gene>
<dbReference type="Proteomes" id="UP000759298">
    <property type="component" value="Unassembled WGS sequence"/>
</dbReference>
<feature type="domain" description="HTH crp-type" evidence="5">
    <location>
        <begin position="154"/>
        <end position="231"/>
    </location>
</feature>
<dbReference type="InterPro" id="IPR000595">
    <property type="entry name" value="cNMP-bd_dom"/>
</dbReference>
<dbReference type="InterPro" id="IPR018335">
    <property type="entry name" value="Tscrpt_reg_HTH_Crp-type_CS"/>
</dbReference>
<sequence length="238" mass="26511">MNEPFLSRTANFCDACTVRNRAICGDLDNEEIVALNAIGQRRHLSAGENLLWEGDDAVVVANVVEGMLKLSTSTADGKEQILGLAFPADFIGRPFGHSTPYSVEALTDVLVCVFRRADFDKFAREHPRLEHKLLERTLSELDRTRKWMLLLGRMTAEQRVATFLLDLSVRFPVEEEVGTQPGAFALRLSRGQIADVLGLTIETVSREFTKLKKAGVVSLPNRREVAIEDREALEDLAS</sequence>
<feature type="domain" description="Cyclic nucleotide-binding" evidence="4">
    <location>
        <begin position="23"/>
        <end position="92"/>
    </location>
</feature>
<keyword evidence="1" id="KW-0805">Transcription regulation</keyword>
<dbReference type="EMBL" id="JAHWXP010000002">
    <property type="protein sequence ID" value="MBY8337352.1"/>
    <property type="molecule type" value="Genomic_DNA"/>
</dbReference>
<dbReference type="PROSITE" id="PS50042">
    <property type="entry name" value="CNMP_BINDING_3"/>
    <property type="match status" value="1"/>
</dbReference>